<dbReference type="GO" id="GO:0003700">
    <property type="term" value="F:DNA-binding transcription factor activity"/>
    <property type="evidence" value="ECO:0007669"/>
    <property type="project" value="InterPro"/>
</dbReference>
<evidence type="ECO:0000313" key="2">
    <source>
        <dbReference type="EMBL" id="MBF9068222.1"/>
    </source>
</evidence>
<dbReference type="SUPFAM" id="SSF46785">
    <property type="entry name" value="Winged helix' DNA-binding domain"/>
    <property type="match status" value="1"/>
</dbReference>
<dbReference type="PRINTS" id="PR00598">
    <property type="entry name" value="HTHMARR"/>
</dbReference>
<dbReference type="InterPro" id="IPR036390">
    <property type="entry name" value="WH_DNA-bd_sf"/>
</dbReference>
<protein>
    <submittedName>
        <fullName evidence="2">MarR family transcriptional regulator</fullName>
    </submittedName>
</protein>
<dbReference type="InterPro" id="IPR000835">
    <property type="entry name" value="HTH_MarR-typ"/>
</dbReference>
<dbReference type="InterPro" id="IPR039422">
    <property type="entry name" value="MarR/SlyA-like"/>
</dbReference>
<dbReference type="GO" id="GO:0006950">
    <property type="term" value="P:response to stress"/>
    <property type="evidence" value="ECO:0007669"/>
    <property type="project" value="TreeGrafter"/>
</dbReference>
<dbReference type="Proteomes" id="UP000657385">
    <property type="component" value="Unassembled WGS sequence"/>
</dbReference>
<dbReference type="InterPro" id="IPR036388">
    <property type="entry name" value="WH-like_DNA-bd_sf"/>
</dbReference>
<dbReference type="Gene3D" id="1.10.10.10">
    <property type="entry name" value="Winged helix-like DNA-binding domain superfamily/Winged helix DNA-binding domain"/>
    <property type="match status" value="1"/>
</dbReference>
<sequence>MRRLVLESDDRRQRVADALGMSFSRAKALRALAGGPMRMSALAGVLLTDKPFTTVVVDDLERRGLVARTADPADRRCRVVELTESGRVAARQATEILETPPRELAALPPEELDALDRILGKLHS</sequence>
<organism evidence="2 3">
    <name type="scientific">Streptacidiphilus fuscans</name>
    <dbReference type="NCBI Taxonomy" id="2789292"/>
    <lineage>
        <taxon>Bacteria</taxon>
        <taxon>Bacillati</taxon>
        <taxon>Actinomycetota</taxon>
        <taxon>Actinomycetes</taxon>
        <taxon>Kitasatosporales</taxon>
        <taxon>Streptomycetaceae</taxon>
        <taxon>Streptacidiphilus</taxon>
    </lineage>
</organism>
<name>A0A931FB18_9ACTN</name>
<accession>A0A931FB18</accession>
<evidence type="ECO:0000313" key="3">
    <source>
        <dbReference type="Proteomes" id="UP000657385"/>
    </source>
</evidence>
<proteinExistence type="predicted"/>
<keyword evidence="3" id="KW-1185">Reference proteome</keyword>
<dbReference type="AlphaFoldDB" id="A0A931FB18"/>
<dbReference type="PANTHER" id="PTHR33164:SF43">
    <property type="entry name" value="HTH-TYPE TRANSCRIPTIONAL REPRESSOR YETL"/>
    <property type="match status" value="1"/>
</dbReference>
<dbReference type="EMBL" id="JADPRT010000003">
    <property type="protein sequence ID" value="MBF9068222.1"/>
    <property type="molecule type" value="Genomic_DNA"/>
</dbReference>
<feature type="domain" description="HTH marR-type" evidence="1">
    <location>
        <begin position="1"/>
        <end position="124"/>
    </location>
</feature>
<reference evidence="2" key="1">
    <citation type="submission" date="2020-11" db="EMBL/GenBank/DDBJ databases">
        <title>Isolation and identification of active actinomycetes.</title>
        <authorList>
            <person name="Yu B."/>
        </authorList>
    </citation>
    <scope>NUCLEOTIDE SEQUENCE</scope>
    <source>
        <strain evidence="2">NEAU-YB345</strain>
    </source>
</reference>
<evidence type="ECO:0000259" key="1">
    <source>
        <dbReference type="PROSITE" id="PS50995"/>
    </source>
</evidence>
<comment type="caution">
    <text evidence="2">The sequence shown here is derived from an EMBL/GenBank/DDBJ whole genome shotgun (WGS) entry which is preliminary data.</text>
</comment>
<dbReference type="Pfam" id="PF12802">
    <property type="entry name" value="MarR_2"/>
    <property type="match status" value="1"/>
</dbReference>
<gene>
    <name evidence="2" type="ORF">I2501_09250</name>
</gene>
<dbReference type="SMART" id="SM00347">
    <property type="entry name" value="HTH_MARR"/>
    <property type="match status" value="1"/>
</dbReference>
<dbReference type="PROSITE" id="PS50995">
    <property type="entry name" value="HTH_MARR_2"/>
    <property type="match status" value="1"/>
</dbReference>
<dbReference type="PANTHER" id="PTHR33164">
    <property type="entry name" value="TRANSCRIPTIONAL REGULATOR, MARR FAMILY"/>
    <property type="match status" value="1"/>
</dbReference>